<keyword evidence="4" id="KW-1185">Reference proteome</keyword>
<comment type="caution">
    <text evidence="3">The sequence shown here is derived from an EMBL/GenBank/DDBJ whole genome shotgun (WGS) entry which is preliminary data.</text>
</comment>
<feature type="region of interest" description="Disordered" evidence="1">
    <location>
        <begin position="40"/>
        <end position="72"/>
    </location>
</feature>
<dbReference type="RefSeq" id="WP_345568698.1">
    <property type="nucleotide sequence ID" value="NZ_BAABDQ010000018.1"/>
</dbReference>
<evidence type="ECO:0000256" key="1">
    <source>
        <dbReference type="SAM" id="MobiDB-lite"/>
    </source>
</evidence>
<dbReference type="EMBL" id="BAABDQ010000018">
    <property type="protein sequence ID" value="GAA3579316.1"/>
    <property type="molecule type" value="Genomic_DNA"/>
</dbReference>
<evidence type="ECO:0000313" key="3">
    <source>
        <dbReference type="EMBL" id="GAA3579316.1"/>
    </source>
</evidence>
<dbReference type="Proteomes" id="UP001500630">
    <property type="component" value="Unassembled WGS sequence"/>
</dbReference>
<feature type="transmembrane region" description="Helical" evidence="2">
    <location>
        <begin position="14"/>
        <end position="36"/>
    </location>
</feature>
<name>A0ABP6YC04_9ACTN</name>
<gene>
    <name evidence="3" type="ORF">GCM10022419_071000</name>
</gene>
<keyword evidence="2" id="KW-0472">Membrane</keyword>
<protein>
    <submittedName>
        <fullName evidence="3">Uncharacterized protein</fullName>
    </submittedName>
</protein>
<evidence type="ECO:0000313" key="4">
    <source>
        <dbReference type="Proteomes" id="UP001500630"/>
    </source>
</evidence>
<keyword evidence="2" id="KW-1133">Transmembrane helix</keyword>
<reference evidence="4" key="1">
    <citation type="journal article" date="2019" name="Int. J. Syst. Evol. Microbiol.">
        <title>The Global Catalogue of Microorganisms (GCM) 10K type strain sequencing project: providing services to taxonomists for standard genome sequencing and annotation.</title>
        <authorList>
            <consortium name="The Broad Institute Genomics Platform"/>
            <consortium name="The Broad Institute Genome Sequencing Center for Infectious Disease"/>
            <person name="Wu L."/>
            <person name="Ma J."/>
        </authorList>
    </citation>
    <scope>NUCLEOTIDE SEQUENCE [LARGE SCALE GENOMIC DNA]</scope>
    <source>
        <strain evidence="4">JCM 17326</strain>
    </source>
</reference>
<organism evidence="3 4">
    <name type="scientific">Nonomuraea rosea</name>
    <dbReference type="NCBI Taxonomy" id="638574"/>
    <lineage>
        <taxon>Bacteria</taxon>
        <taxon>Bacillati</taxon>
        <taxon>Actinomycetota</taxon>
        <taxon>Actinomycetes</taxon>
        <taxon>Streptosporangiales</taxon>
        <taxon>Streptosporangiaceae</taxon>
        <taxon>Nonomuraea</taxon>
    </lineage>
</organism>
<keyword evidence="2" id="KW-0812">Transmembrane</keyword>
<sequence>MALVTWSGVTAPEAAWIGLWGHAWLLIPLLVVVLSVRPPGSGVEDPTSAVRHLATSAAPPPGRASRGIYDRR</sequence>
<accession>A0ABP6YC04</accession>
<evidence type="ECO:0000256" key="2">
    <source>
        <dbReference type="SAM" id="Phobius"/>
    </source>
</evidence>
<proteinExistence type="predicted"/>